<feature type="domain" description="Response regulatory" evidence="8">
    <location>
        <begin position="3"/>
        <end position="117"/>
    </location>
</feature>
<dbReference type="InterPro" id="IPR001867">
    <property type="entry name" value="OmpR/PhoB-type_DNA-bd"/>
</dbReference>
<dbReference type="InterPro" id="IPR039420">
    <property type="entry name" value="WalR-like"/>
</dbReference>
<evidence type="ECO:0000256" key="6">
    <source>
        <dbReference type="PROSITE-ProRule" id="PRU00169"/>
    </source>
</evidence>
<evidence type="ECO:0000256" key="5">
    <source>
        <dbReference type="ARBA" id="ARBA00023163"/>
    </source>
</evidence>
<dbReference type="Gene3D" id="6.10.250.690">
    <property type="match status" value="1"/>
</dbReference>
<sequence length="236" mass="26244">MTRILIADDEAELRGLLQRYLTEHGLSVRAVPDTGAAAQLLARERFDVLVLDLMMPGEDGLSLCRRLRAQGETIPILMLTARGDLVDRVLGLEMGADDYLTKPFAPRELLARLQAMVRRQQQLGAHLGPAGEAAVNFGPFTLYPSQRRLERDGVGVEISTVEFQLLRALASQPNRPLGREKLLTLAHGDDHGVSDRSLDVQIMRLRRLVETDPGTPRHIQTVWGLGYVFIPEPDAR</sequence>
<evidence type="ECO:0000256" key="3">
    <source>
        <dbReference type="ARBA" id="ARBA00023015"/>
    </source>
</evidence>
<dbReference type="PANTHER" id="PTHR48111">
    <property type="entry name" value="REGULATOR OF RPOS"/>
    <property type="match status" value="1"/>
</dbReference>
<comment type="caution">
    <text evidence="10">The sequence shown here is derived from an EMBL/GenBank/DDBJ whole genome shotgun (WGS) entry which is preliminary data.</text>
</comment>
<dbReference type="SMART" id="SM00862">
    <property type="entry name" value="Trans_reg_C"/>
    <property type="match status" value="1"/>
</dbReference>
<accession>A0ABW7GDG6</accession>
<protein>
    <submittedName>
        <fullName evidence="10">Response regulator</fullName>
    </submittedName>
</protein>
<evidence type="ECO:0000313" key="11">
    <source>
        <dbReference type="Proteomes" id="UP001606302"/>
    </source>
</evidence>
<dbReference type="Gene3D" id="1.10.10.10">
    <property type="entry name" value="Winged helix-like DNA-binding domain superfamily/Winged helix DNA-binding domain"/>
    <property type="match status" value="1"/>
</dbReference>
<dbReference type="CDD" id="cd00383">
    <property type="entry name" value="trans_reg_C"/>
    <property type="match status" value="1"/>
</dbReference>
<dbReference type="Pfam" id="PF00486">
    <property type="entry name" value="Trans_reg_C"/>
    <property type="match status" value="1"/>
</dbReference>
<evidence type="ECO:0000259" key="9">
    <source>
        <dbReference type="PROSITE" id="PS51755"/>
    </source>
</evidence>
<dbReference type="InterPro" id="IPR036388">
    <property type="entry name" value="WH-like_DNA-bd_sf"/>
</dbReference>
<keyword evidence="4 7" id="KW-0238">DNA-binding</keyword>
<evidence type="ECO:0000256" key="2">
    <source>
        <dbReference type="ARBA" id="ARBA00023012"/>
    </source>
</evidence>
<dbReference type="CDD" id="cd17574">
    <property type="entry name" value="REC_OmpR"/>
    <property type="match status" value="1"/>
</dbReference>
<keyword evidence="5" id="KW-0804">Transcription</keyword>
<dbReference type="RefSeq" id="WP_394508793.1">
    <property type="nucleotide sequence ID" value="NZ_JBIGHX010000001.1"/>
</dbReference>
<dbReference type="PANTHER" id="PTHR48111:SF4">
    <property type="entry name" value="DNA-BINDING DUAL TRANSCRIPTIONAL REGULATOR OMPR"/>
    <property type="match status" value="1"/>
</dbReference>
<dbReference type="SMART" id="SM00448">
    <property type="entry name" value="REC"/>
    <property type="match status" value="1"/>
</dbReference>
<dbReference type="SUPFAM" id="SSF52172">
    <property type="entry name" value="CheY-like"/>
    <property type="match status" value="1"/>
</dbReference>
<dbReference type="EMBL" id="JBIGHX010000001">
    <property type="protein sequence ID" value="MFG6459994.1"/>
    <property type="molecule type" value="Genomic_DNA"/>
</dbReference>
<evidence type="ECO:0000313" key="10">
    <source>
        <dbReference type="EMBL" id="MFG6459994.1"/>
    </source>
</evidence>
<evidence type="ECO:0000256" key="4">
    <source>
        <dbReference type="ARBA" id="ARBA00023125"/>
    </source>
</evidence>
<gene>
    <name evidence="10" type="ORF">ACG04Q_00335</name>
</gene>
<evidence type="ECO:0000256" key="7">
    <source>
        <dbReference type="PROSITE-ProRule" id="PRU01091"/>
    </source>
</evidence>
<evidence type="ECO:0000259" key="8">
    <source>
        <dbReference type="PROSITE" id="PS50110"/>
    </source>
</evidence>
<evidence type="ECO:0000256" key="1">
    <source>
        <dbReference type="ARBA" id="ARBA00022553"/>
    </source>
</evidence>
<dbReference type="PROSITE" id="PS51755">
    <property type="entry name" value="OMPR_PHOB"/>
    <property type="match status" value="1"/>
</dbReference>
<dbReference type="InterPro" id="IPR011006">
    <property type="entry name" value="CheY-like_superfamily"/>
</dbReference>
<dbReference type="Pfam" id="PF00072">
    <property type="entry name" value="Response_reg"/>
    <property type="match status" value="1"/>
</dbReference>
<dbReference type="PROSITE" id="PS50110">
    <property type="entry name" value="RESPONSE_REGULATORY"/>
    <property type="match status" value="1"/>
</dbReference>
<keyword evidence="1 6" id="KW-0597">Phosphoprotein</keyword>
<reference evidence="10 11" key="1">
    <citation type="submission" date="2024-08" db="EMBL/GenBank/DDBJ databases">
        <authorList>
            <person name="Lu H."/>
        </authorList>
    </citation>
    <scope>NUCLEOTIDE SEQUENCE [LARGE SCALE GENOMIC DNA]</scope>
    <source>
        <strain evidence="10 11">DXS20W</strain>
    </source>
</reference>
<keyword evidence="2" id="KW-0902">Two-component regulatory system</keyword>
<feature type="domain" description="OmpR/PhoB-type" evidence="9">
    <location>
        <begin position="132"/>
        <end position="231"/>
    </location>
</feature>
<feature type="DNA-binding region" description="OmpR/PhoB-type" evidence="7">
    <location>
        <begin position="132"/>
        <end position="231"/>
    </location>
</feature>
<feature type="modified residue" description="4-aspartylphosphate" evidence="6">
    <location>
        <position position="52"/>
    </location>
</feature>
<name>A0ABW7GDG6_9BURK</name>
<keyword evidence="11" id="KW-1185">Reference proteome</keyword>
<dbReference type="SUPFAM" id="SSF46894">
    <property type="entry name" value="C-terminal effector domain of the bipartite response regulators"/>
    <property type="match status" value="1"/>
</dbReference>
<proteinExistence type="predicted"/>
<dbReference type="Proteomes" id="UP001606302">
    <property type="component" value="Unassembled WGS sequence"/>
</dbReference>
<keyword evidence="3" id="KW-0805">Transcription regulation</keyword>
<dbReference type="InterPro" id="IPR001789">
    <property type="entry name" value="Sig_transdc_resp-reg_receiver"/>
</dbReference>
<dbReference type="Gene3D" id="3.40.50.2300">
    <property type="match status" value="1"/>
</dbReference>
<dbReference type="InterPro" id="IPR016032">
    <property type="entry name" value="Sig_transdc_resp-reg_C-effctor"/>
</dbReference>
<organism evidence="10 11">
    <name type="scientific">Pelomonas lactea</name>
    <dbReference type="NCBI Taxonomy" id="3299030"/>
    <lineage>
        <taxon>Bacteria</taxon>
        <taxon>Pseudomonadati</taxon>
        <taxon>Pseudomonadota</taxon>
        <taxon>Betaproteobacteria</taxon>
        <taxon>Burkholderiales</taxon>
        <taxon>Sphaerotilaceae</taxon>
        <taxon>Roseateles</taxon>
    </lineage>
</organism>